<proteinExistence type="predicted"/>
<dbReference type="RefSeq" id="WP_285984551.1">
    <property type="nucleotide sequence ID" value="NZ_JASVDS010000009.1"/>
</dbReference>
<protein>
    <submittedName>
        <fullName evidence="1">DUF4936 family protein</fullName>
    </submittedName>
</protein>
<keyword evidence="2" id="KW-1185">Reference proteome</keyword>
<dbReference type="Proteomes" id="UP001238603">
    <property type="component" value="Unassembled WGS sequence"/>
</dbReference>
<dbReference type="InterPro" id="IPR032556">
    <property type="entry name" value="DUF4936"/>
</dbReference>
<dbReference type="EMBL" id="JASVDS010000009">
    <property type="protein sequence ID" value="MDL5034475.1"/>
    <property type="molecule type" value="Genomic_DNA"/>
</dbReference>
<reference evidence="1 2" key="1">
    <citation type="submission" date="2023-06" db="EMBL/GenBank/DDBJ databases">
        <title>Pelomonas sp. APW6 16S ribosomal RNA gene genome sequencing and assembly.</title>
        <authorList>
            <person name="Woo H."/>
        </authorList>
    </citation>
    <scope>NUCLEOTIDE SEQUENCE [LARGE SCALE GENOMIC DNA]</scope>
    <source>
        <strain evidence="1 2">APW6</strain>
    </source>
</reference>
<organism evidence="1 2">
    <name type="scientific">Roseateles subflavus</name>
    <dbReference type="NCBI Taxonomy" id="3053353"/>
    <lineage>
        <taxon>Bacteria</taxon>
        <taxon>Pseudomonadati</taxon>
        <taxon>Pseudomonadota</taxon>
        <taxon>Betaproteobacteria</taxon>
        <taxon>Burkholderiales</taxon>
        <taxon>Sphaerotilaceae</taxon>
        <taxon>Roseateles</taxon>
    </lineage>
</organism>
<evidence type="ECO:0000313" key="1">
    <source>
        <dbReference type="EMBL" id="MDL5034475.1"/>
    </source>
</evidence>
<evidence type="ECO:0000313" key="2">
    <source>
        <dbReference type="Proteomes" id="UP001238603"/>
    </source>
</evidence>
<comment type="caution">
    <text evidence="1">The sequence shown here is derived from an EMBL/GenBank/DDBJ whole genome shotgun (WGS) entry which is preliminary data.</text>
</comment>
<dbReference type="Pfam" id="PF16290">
    <property type="entry name" value="DUF4936"/>
    <property type="match status" value="1"/>
</dbReference>
<gene>
    <name evidence="1" type="ORF">QRD43_21405</name>
</gene>
<sequence>MSATPPGIERFVYYRIHESDTVAALAAYRAAVPAGSVRLMRRLDAGAGALQTWMEVHAAETGAQTEPALAAALAAYIQGPRHLEQFVPV</sequence>
<name>A0ABT7LNP5_9BURK</name>
<accession>A0ABT7LNP5</accession>